<dbReference type="OrthoDB" id="7862313at2759"/>
<protein>
    <submittedName>
        <fullName evidence="1">7486_t:CDS:1</fullName>
    </submittedName>
</protein>
<gene>
    <name evidence="1" type="ORF">AMORRO_LOCUS10082</name>
</gene>
<sequence>VRIRSEYRDSFDLSMFLRSIICILQKEQQFIQGLEELLNMLFSGDTDPARIRTATSALNSNYYSSPACVPALVHILSHSSIWQVETIPICFYNLTQL</sequence>
<keyword evidence="2" id="KW-1185">Reference proteome</keyword>
<evidence type="ECO:0000313" key="1">
    <source>
        <dbReference type="EMBL" id="CAG8653563.1"/>
    </source>
</evidence>
<proteinExistence type="predicted"/>
<name>A0A9N9DV06_9GLOM</name>
<comment type="caution">
    <text evidence="1">The sequence shown here is derived from an EMBL/GenBank/DDBJ whole genome shotgun (WGS) entry which is preliminary data.</text>
</comment>
<dbReference type="EMBL" id="CAJVPV010010643">
    <property type="protein sequence ID" value="CAG8653563.1"/>
    <property type="molecule type" value="Genomic_DNA"/>
</dbReference>
<reference evidence="1" key="1">
    <citation type="submission" date="2021-06" db="EMBL/GenBank/DDBJ databases">
        <authorList>
            <person name="Kallberg Y."/>
            <person name="Tangrot J."/>
            <person name="Rosling A."/>
        </authorList>
    </citation>
    <scope>NUCLEOTIDE SEQUENCE</scope>
    <source>
        <strain evidence="1">CL551</strain>
    </source>
</reference>
<dbReference type="AlphaFoldDB" id="A0A9N9DV06"/>
<accession>A0A9N9DV06</accession>
<evidence type="ECO:0000313" key="2">
    <source>
        <dbReference type="Proteomes" id="UP000789342"/>
    </source>
</evidence>
<dbReference type="Proteomes" id="UP000789342">
    <property type="component" value="Unassembled WGS sequence"/>
</dbReference>
<organism evidence="1 2">
    <name type="scientific">Acaulospora morrowiae</name>
    <dbReference type="NCBI Taxonomy" id="94023"/>
    <lineage>
        <taxon>Eukaryota</taxon>
        <taxon>Fungi</taxon>
        <taxon>Fungi incertae sedis</taxon>
        <taxon>Mucoromycota</taxon>
        <taxon>Glomeromycotina</taxon>
        <taxon>Glomeromycetes</taxon>
        <taxon>Diversisporales</taxon>
        <taxon>Acaulosporaceae</taxon>
        <taxon>Acaulospora</taxon>
    </lineage>
</organism>
<feature type="non-terminal residue" evidence="1">
    <location>
        <position position="97"/>
    </location>
</feature>